<dbReference type="CDD" id="cd00185">
    <property type="entry name" value="TNFRSF"/>
    <property type="match status" value="1"/>
</dbReference>
<dbReference type="InterPro" id="IPR011641">
    <property type="entry name" value="Tyr-kin_ephrin_A/B_rcpt-like"/>
</dbReference>
<evidence type="ECO:0000313" key="2">
    <source>
        <dbReference type="EMBL" id="CAD8646258.1"/>
    </source>
</evidence>
<dbReference type="Gene3D" id="2.10.50.10">
    <property type="entry name" value="Tumor Necrosis Factor Receptor, subunit A, domain 2"/>
    <property type="match status" value="3"/>
</dbReference>
<dbReference type="SUPFAM" id="SSF57184">
    <property type="entry name" value="Growth factor receptor domain"/>
    <property type="match status" value="3"/>
</dbReference>
<dbReference type="Pfam" id="PF24681">
    <property type="entry name" value="Kelch_KLHDC2_KLHL20_DRC7"/>
    <property type="match status" value="1"/>
</dbReference>
<organism evidence="2">
    <name type="scientific">Cryptomonas curvata</name>
    <dbReference type="NCBI Taxonomy" id="233186"/>
    <lineage>
        <taxon>Eukaryota</taxon>
        <taxon>Cryptophyceae</taxon>
        <taxon>Cryptomonadales</taxon>
        <taxon>Cryptomonadaceae</taxon>
        <taxon>Cryptomonas</taxon>
    </lineage>
</organism>
<name>A0A7S0MMZ5_9CRYP</name>
<accession>A0A7S0MMZ5</accession>
<feature type="domain" description="Tyrosine-protein kinase ephrin type A/B receptor-like" evidence="1">
    <location>
        <begin position="581"/>
        <end position="629"/>
    </location>
</feature>
<reference evidence="2" key="1">
    <citation type="submission" date="2021-01" db="EMBL/GenBank/DDBJ databases">
        <authorList>
            <person name="Corre E."/>
            <person name="Pelletier E."/>
            <person name="Niang G."/>
            <person name="Scheremetjew M."/>
            <person name="Finn R."/>
            <person name="Kale V."/>
            <person name="Holt S."/>
            <person name="Cochrane G."/>
            <person name="Meng A."/>
            <person name="Brown T."/>
            <person name="Cohen L."/>
        </authorList>
    </citation>
    <scope>NUCLEOTIDE SEQUENCE</scope>
    <source>
        <strain evidence="2">CCAP979/52</strain>
    </source>
</reference>
<dbReference type="SUPFAM" id="SSF51126">
    <property type="entry name" value="Pectin lyase-like"/>
    <property type="match status" value="1"/>
</dbReference>
<dbReference type="Gene3D" id="2.120.10.80">
    <property type="entry name" value="Kelch-type beta propeller"/>
    <property type="match status" value="1"/>
</dbReference>
<sequence length="1342" mass="140262">MDDLYKLDLNCLSWSKVSTATGVLPSARIKHGFAAALGKLYLFGGVSFARGTGFFNDLFQYDPSTMEWTELTNDMVLGTPPTARAGFGFSAVENRLFVFAGESYLPYERISVCLNDLHQFDLITQKWSQIGLDADGTAPLSRYSFGFAAAGHSLYVFGGRPEKNFGPGYFNDLMSLETPKDVSWSDIHSVGEFINLYDWDRVVLNPDVENILQASLFLCLGPFPCVFSLLGVGTEEASLQRVGNGSLICLKSSGCLGLYISKVRILCVGGSTGSPALATRTPLEIEGALLKLENSTVLGCFSQTDGGSIRAYGGAIVQIESSIFQDCKSQDRGGAISAVGAILNITATRFVNCSTLGNGGGAISANSYVCYGSEQVFNTVVNIAGSIFEGCSSRGSGGAVMVTSSLASISVSASLFISCRSKRQGGAVASIDGGTAKLMDSIFIYNSAGGHGGGAVYAENAQLILHGVSAHGNTAEAGGGGVLYWLGQVPPTVISWCGQGSYPDTASVCNPTSCSAPCLPCQEGTYLPGSGAESQGSCLPCEAGSYSSLLGSTHCFKCNAGFFSTTQGASHPSVCAACELGTYMGLPAATTCIFCEAGTYSSEMGSSTCLLCPPGTYLTSPGATLQDACMECPAGSFSYVEGSVYCATCDAGYYAMSMATTCTTCPYGTFASASSSTECVSCRPGQFSDQGADRCSVCWAGTFSKGRSGNCSACGDGLFAGRGAVRCLPIDGFRAGAASNVFSSTISETSLAVSLPFPFRFYGEEYWSVTVSMYGLLGMGESVLHSNNGALPSSTLNQSIVAVFWQSLTAPDGNGFIQWSANDTITFQWTDWSTDSGAGADGLVTFQITLMRNGSFLLSYVELEGLMTHGDLATVGFQGGDLGVTISSNSAEPGLHTGLCYLVSPDPIQLARYSIEQYTCPENIRLVATCGPGQFLGPDFQCAFCPAGTYQTGIGMQQERLCLPCAQGTFSLSSGASAADNCSKCDGHSCQNSSLLLEGESLRGKTAAIRSIGNNPNETLHTTILSSQTGLKKGKMQRDGHLDQDQIFHYLSSSTAAGSVEVVKIYRAAGMNLKVQPVTLSGSYTTFVPSRQAQAIFPPWTMDLHLHLLCGENNSACFGSCLASTGKHLEIQLGSTQPIFPGLTFPVFVRKLDFYNQTVTSDSSTFLKIQTEPSAHSNLGVTGSLLAAVISGEAVFQLVSGCATVVVAVQPYIATIEADVGLAVLAGEVVVYAEGVDDQSFIVLRSSTKIVEFGSGAGICPRGYILALDPSPLQVAPRLGQCVFCSPGTYSVNPLYEGSVIVGEGLKLGISKSPKCLPCPAGGVCVGGDKVVHTTASFSVAQ</sequence>
<gene>
    <name evidence="2" type="ORF">CCUR1050_LOCUS23943</name>
</gene>
<dbReference type="InterPro" id="IPR015915">
    <property type="entry name" value="Kelch-typ_b-propeller"/>
</dbReference>
<dbReference type="Pfam" id="PF07699">
    <property type="entry name" value="Ephrin_rec_like"/>
    <property type="match status" value="1"/>
</dbReference>
<dbReference type="SMART" id="SM01411">
    <property type="entry name" value="Ephrin_rec_like"/>
    <property type="match status" value="5"/>
</dbReference>
<dbReference type="PANTHER" id="PTHR46967:SF2">
    <property type="entry name" value="SUSHI, VON WILLEBRAND FACTOR TYPE A, EGF AND PENTRAXIN DOMAIN-CONTAINING PROTEIN 1-LIKE"/>
    <property type="match status" value="1"/>
</dbReference>
<protein>
    <recommendedName>
        <fullName evidence="1">Tyrosine-protein kinase ephrin type A/B receptor-like domain-containing protein</fullName>
    </recommendedName>
</protein>
<dbReference type="EMBL" id="HBEZ01043570">
    <property type="protein sequence ID" value="CAD8646258.1"/>
    <property type="molecule type" value="Transcribed_RNA"/>
</dbReference>
<evidence type="ECO:0000259" key="1">
    <source>
        <dbReference type="Pfam" id="PF07699"/>
    </source>
</evidence>
<proteinExistence type="predicted"/>
<dbReference type="PANTHER" id="PTHR46967">
    <property type="entry name" value="INSULIN-LIKE GROWTH FACTOR BINDING PROTEIN,N-TERMINAL"/>
    <property type="match status" value="1"/>
</dbReference>
<dbReference type="SUPFAM" id="SSF117281">
    <property type="entry name" value="Kelch motif"/>
    <property type="match status" value="1"/>
</dbReference>
<dbReference type="InterPro" id="IPR011050">
    <property type="entry name" value="Pectin_lyase_fold/virulence"/>
</dbReference>
<dbReference type="InterPro" id="IPR009030">
    <property type="entry name" value="Growth_fac_rcpt_cys_sf"/>
</dbReference>